<feature type="transmembrane region" description="Helical" evidence="1">
    <location>
        <begin position="34"/>
        <end position="58"/>
    </location>
</feature>
<dbReference type="Pfam" id="PF00115">
    <property type="entry name" value="COX1"/>
    <property type="match status" value="1"/>
</dbReference>
<dbReference type="SUPFAM" id="SSF81442">
    <property type="entry name" value="Cytochrome c oxidase subunit I-like"/>
    <property type="match status" value="1"/>
</dbReference>
<dbReference type="AlphaFoldDB" id="A0A1F6T6T3"/>
<feature type="transmembrane region" description="Helical" evidence="1">
    <location>
        <begin position="394"/>
        <end position="418"/>
    </location>
</feature>
<dbReference type="STRING" id="1817756.A2140_04200"/>
<dbReference type="EMBL" id="MFSQ01000051">
    <property type="protein sequence ID" value="OGI40847.1"/>
    <property type="molecule type" value="Genomic_DNA"/>
</dbReference>
<dbReference type="GO" id="GO:0004129">
    <property type="term" value="F:cytochrome-c oxidase activity"/>
    <property type="evidence" value="ECO:0007669"/>
    <property type="project" value="InterPro"/>
</dbReference>
<dbReference type="Proteomes" id="UP000178379">
    <property type="component" value="Unassembled WGS sequence"/>
</dbReference>
<name>A0A1F6T6T3_9PROT</name>
<sequence length="430" mass="45568">MVSLLGSGLFSLLLVLARAPFVQGLIPWADFFHTALVVHVDLSVLVWFLAFAGVLWSLNSSNRWMRTGHFALWLSIAGAVAMTAAPFTGESHPLMSNYIPVLQQPLFLGGLVLFSLGIAALVLRAMISIPPVGSRSEGGAALRFGLNTAAVATVIALVAFAWSYFAMPVGVEGRLRYELLFWGGGHVLQFTYTLLMLAAWLWLASASGLKLPLSPRVAMVLFGFGLLAVFSVPVIYLAHPVGSVAHIRLFTWLMQYGGSLATLPLAVIVLAGLFDSPRAPAPARPLRAALIASMLLFGIGGVIGFFIHGANVTVPAHYHGSIVGVTLAFMGLTYHLLPALGLGTPEPRWAHVQPYLYGGGQLLHVLGLLISGGYGVPRKVAGAAQGLDTIERVAAMGLMGLGGLIAILGGLLFLILVWRALRSTPRIVAS</sequence>
<evidence type="ECO:0000313" key="2">
    <source>
        <dbReference type="EMBL" id="OGI40847.1"/>
    </source>
</evidence>
<evidence type="ECO:0000256" key="1">
    <source>
        <dbReference type="SAM" id="Phobius"/>
    </source>
</evidence>
<comment type="caution">
    <text evidence="2">The sequence shown here is derived from an EMBL/GenBank/DDBJ whole genome shotgun (WGS) entry which is preliminary data.</text>
</comment>
<feature type="transmembrane region" description="Helical" evidence="1">
    <location>
        <begin position="250"/>
        <end position="274"/>
    </location>
</feature>
<dbReference type="Gene3D" id="1.20.210.10">
    <property type="entry name" value="Cytochrome c oxidase-like, subunit I domain"/>
    <property type="match status" value="1"/>
</dbReference>
<organism evidence="2 3">
    <name type="scientific">Candidatus Muproteobacteria bacterium RBG_16_62_13</name>
    <dbReference type="NCBI Taxonomy" id="1817756"/>
    <lineage>
        <taxon>Bacteria</taxon>
        <taxon>Pseudomonadati</taxon>
        <taxon>Pseudomonadota</taxon>
        <taxon>Candidatus Muproteobacteria</taxon>
    </lineage>
</organism>
<reference evidence="2 3" key="1">
    <citation type="journal article" date="2016" name="Nat. Commun.">
        <title>Thousands of microbial genomes shed light on interconnected biogeochemical processes in an aquifer system.</title>
        <authorList>
            <person name="Anantharaman K."/>
            <person name="Brown C.T."/>
            <person name="Hug L.A."/>
            <person name="Sharon I."/>
            <person name="Castelle C.J."/>
            <person name="Probst A.J."/>
            <person name="Thomas B.C."/>
            <person name="Singh A."/>
            <person name="Wilkins M.J."/>
            <person name="Karaoz U."/>
            <person name="Brodie E.L."/>
            <person name="Williams K.H."/>
            <person name="Hubbard S.S."/>
            <person name="Banfield J.F."/>
        </authorList>
    </citation>
    <scope>NUCLEOTIDE SEQUENCE [LARGE SCALE GENOMIC DNA]</scope>
</reference>
<keyword evidence="1" id="KW-1133">Transmembrane helix</keyword>
<dbReference type="InterPro" id="IPR036927">
    <property type="entry name" value="Cyt_c_oxase-like_su1_sf"/>
</dbReference>
<dbReference type="InterPro" id="IPR000883">
    <property type="entry name" value="Cyt_C_Oxase_1"/>
</dbReference>
<dbReference type="GO" id="GO:0009060">
    <property type="term" value="P:aerobic respiration"/>
    <property type="evidence" value="ECO:0007669"/>
    <property type="project" value="InterPro"/>
</dbReference>
<feature type="transmembrane region" description="Helical" evidence="1">
    <location>
        <begin position="187"/>
        <end position="205"/>
    </location>
</feature>
<feature type="transmembrane region" description="Helical" evidence="1">
    <location>
        <begin position="286"/>
        <end position="310"/>
    </location>
</feature>
<dbReference type="GO" id="GO:0020037">
    <property type="term" value="F:heme binding"/>
    <property type="evidence" value="ECO:0007669"/>
    <property type="project" value="InterPro"/>
</dbReference>
<feature type="transmembrane region" description="Helical" evidence="1">
    <location>
        <begin position="70"/>
        <end position="89"/>
    </location>
</feature>
<feature type="transmembrane region" description="Helical" evidence="1">
    <location>
        <begin position="101"/>
        <end position="123"/>
    </location>
</feature>
<gene>
    <name evidence="2" type="ORF">A2140_04200</name>
</gene>
<proteinExistence type="predicted"/>
<feature type="transmembrane region" description="Helical" evidence="1">
    <location>
        <begin position="322"/>
        <end position="343"/>
    </location>
</feature>
<protein>
    <submittedName>
        <fullName evidence="2">Cytochrome C oxidase subunit I</fullName>
    </submittedName>
</protein>
<feature type="transmembrane region" description="Helical" evidence="1">
    <location>
        <begin position="217"/>
        <end position="238"/>
    </location>
</feature>
<feature type="transmembrane region" description="Helical" evidence="1">
    <location>
        <begin position="144"/>
        <end position="167"/>
    </location>
</feature>
<keyword evidence="1" id="KW-0812">Transmembrane</keyword>
<dbReference type="GO" id="GO:0016020">
    <property type="term" value="C:membrane"/>
    <property type="evidence" value="ECO:0007669"/>
    <property type="project" value="InterPro"/>
</dbReference>
<keyword evidence="1" id="KW-0472">Membrane</keyword>
<accession>A0A1F6T6T3</accession>
<evidence type="ECO:0000313" key="3">
    <source>
        <dbReference type="Proteomes" id="UP000178379"/>
    </source>
</evidence>
<feature type="transmembrane region" description="Helical" evidence="1">
    <location>
        <begin position="355"/>
        <end position="374"/>
    </location>
</feature>